<protein>
    <submittedName>
        <fullName evidence="3">Uncharacterized protein</fullName>
    </submittedName>
</protein>
<dbReference type="Proteomes" id="UP000553193">
    <property type="component" value="Unassembled WGS sequence"/>
</dbReference>
<dbReference type="RefSeq" id="WP_184385204.1">
    <property type="nucleotide sequence ID" value="NZ_JACIDJ010000005.1"/>
</dbReference>
<dbReference type="AlphaFoldDB" id="A0A840ACX5"/>
<feature type="compositionally biased region" description="Polar residues" evidence="1">
    <location>
        <begin position="76"/>
        <end position="86"/>
    </location>
</feature>
<evidence type="ECO:0000313" key="4">
    <source>
        <dbReference type="Proteomes" id="UP000553193"/>
    </source>
</evidence>
<accession>A0A840ACX5</accession>
<feature type="signal peptide" evidence="2">
    <location>
        <begin position="1"/>
        <end position="18"/>
    </location>
</feature>
<dbReference type="EMBL" id="JACIDJ010000005">
    <property type="protein sequence ID" value="MBB3899439.1"/>
    <property type="molecule type" value="Genomic_DNA"/>
</dbReference>
<keyword evidence="2" id="KW-0732">Signal</keyword>
<name>A0A840ACX5_9PROT</name>
<evidence type="ECO:0000256" key="1">
    <source>
        <dbReference type="SAM" id="MobiDB-lite"/>
    </source>
</evidence>
<organism evidence="3 4">
    <name type="scientific">Roseococcus suduntuyensis</name>
    <dbReference type="NCBI Taxonomy" id="455361"/>
    <lineage>
        <taxon>Bacteria</taxon>
        <taxon>Pseudomonadati</taxon>
        <taxon>Pseudomonadota</taxon>
        <taxon>Alphaproteobacteria</taxon>
        <taxon>Acetobacterales</taxon>
        <taxon>Roseomonadaceae</taxon>
        <taxon>Roseococcus</taxon>
    </lineage>
</organism>
<proteinExistence type="predicted"/>
<evidence type="ECO:0000313" key="3">
    <source>
        <dbReference type="EMBL" id="MBB3899439.1"/>
    </source>
</evidence>
<feature type="region of interest" description="Disordered" evidence="1">
    <location>
        <begin position="38"/>
        <end position="92"/>
    </location>
</feature>
<feature type="chain" id="PRO_5032937217" evidence="2">
    <location>
        <begin position="19"/>
        <end position="92"/>
    </location>
</feature>
<comment type="caution">
    <text evidence="3">The sequence shown here is derived from an EMBL/GenBank/DDBJ whole genome shotgun (WGS) entry which is preliminary data.</text>
</comment>
<evidence type="ECO:0000256" key="2">
    <source>
        <dbReference type="SAM" id="SignalP"/>
    </source>
</evidence>
<gene>
    <name evidence="3" type="ORF">GGQ83_002891</name>
</gene>
<keyword evidence="4" id="KW-1185">Reference proteome</keyword>
<sequence>MRLALALALLLAAAPAEAQRRQPSAAALEAARAFLCPNGGTPQRGGRCRPGQDARGWDRGLPAPSRAQQPCPPGTRPQTARAQTDVTRCVPE</sequence>
<reference evidence="3 4" key="1">
    <citation type="submission" date="2020-08" db="EMBL/GenBank/DDBJ databases">
        <title>Genomic Encyclopedia of Type Strains, Phase IV (KMG-IV): sequencing the most valuable type-strain genomes for metagenomic binning, comparative biology and taxonomic classification.</title>
        <authorList>
            <person name="Goeker M."/>
        </authorList>
    </citation>
    <scope>NUCLEOTIDE SEQUENCE [LARGE SCALE GENOMIC DNA]</scope>
    <source>
        <strain evidence="3 4">DSM 19979</strain>
    </source>
</reference>